<name>A0A6J0ZIM9_9ROSI</name>
<feature type="region of interest" description="Disordered" evidence="1">
    <location>
        <begin position="142"/>
        <end position="188"/>
    </location>
</feature>
<accession>A0A6J0ZIM9</accession>
<feature type="transmembrane region" description="Helical" evidence="2">
    <location>
        <begin position="43"/>
        <end position="67"/>
    </location>
</feature>
<feature type="compositionally biased region" description="Basic and acidic residues" evidence="1">
    <location>
        <begin position="146"/>
        <end position="157"/>
    </location>
</feature>
<evidence type="ECO:0000256" key="2">
    <source>
        <dbReference type="SAM" id="Phobius"/>
    </source>
</evidence>
<keyword evidence="2" id="KW-0812">Transmembrane</keyword>
<dbReference type="GeneID" id="110409631"/>
<dbReference type="RefSeq" id="XP_021274726.1">
    <property type="nucleotide sequence ID" value="XM_021419051.1"/>
</dbReference>
<evidence type="ECO:0000313" key="4">
    <source>
        <dbReference type="RefSeq" id="XP_021274726.1"/>
    </source>
</evidence>
<reference evidence="4" key="1">
    <citation type="submission" date="2025-08" db="UniProtKB">
        <authorList>
            <consortium name="RefSeq"/>
        </authorList>
    </citation>
    <scope>IDENTIFICATION</scope>
    <source>
        <tissue evidence="4">Leaf</tissue>
    </source>
</reference>
<keyword evidence="2" id="KW-1133">Transmembrane helix</keyword>
<proteinExistence type="predicted"/>
<sequence length="188" mass="19841">MPEPDPKAGRAYIWTISCILFICIAAGGGCLLAYMTIPDSQSSVLLPALGFTLVCLPWIFWITTVIYRITSRAFGFRMVIGSLYVNGSVHRGGGDHGGGGGGAAATVNDINEAQILDVSTKSPESSPENDGRQVQFGEAMVIGNEKNGDHIREEGNMKRPGSSSSSSSNDISVTSHESEMPLALSMAS</sequence>
<dbReference type="PROSITE" id="PS51257">
    <property type="entry name" value="PROKAR_LIPOPROTEIN"/>
    <property type="match status" value="1"/>
</dbReference>
<evidence type="ECO:0000256" key="1">
    <source>
        <dbReference type="SAM" id="MobiDB-lite"/>
    </source>
</evidence>
<protein>
    <submittedName>
        <fullName evidence="4">Uncharacterized protein LOC110409631</fullName>
    </submittedName>
</protein>
<dbReference type="OrthoDB" id="985405at2759"/>
<dbReference type="PANTHER" id="PTHR34964:SF1">
    <property type="entry name" value="MEMBRANE LIPOPROTEIN"/>
    <property type="match status" value="1"/>
</dbReference>
<gene>
    <name evidence="4" type="primary">LOC110409631</name>
</gene>
<dbReference type="AlphaFoldDB" id="A0A6J0ZIM9"/>
<feature type="transmembrane region" description="Helical" evidence="2">
    <location>
        <begin position="12"/>
        <end position="37"/>
    </location>
</feature>
<dbReference type="PANTHER" id="PTHR34964">
    <property type="entry name" value="MEMBRANE LIPOPROTEIN-RELATED"/>
    <property type="match status" value="1"/>
</dbReference>
<dbReference type="Proteomes" id="UP000504621">
    <property type="component" value="Unplaced"/>
</dbReference>
<organism evidence="3 4">
    <name type="scientific">Herrania umbratica</name>
    <dbReference type="NCBI Taxonomy" id="108875"/>
    <lineage>
        <taxon>Eukaryota</taxon>
        <taxon>Viridiplantae</taxon>
        <taxon>Streptophyta</taxon>
        <taxon>Embryophyta</taxon>
        <taxon>Tracheophyta</taxon>
        <taxon>Spermatophyta</taxon>
        <taxon>Magnoliopsida</taxon>
        <taxon>eudicotyledons</taxon>
        <taxon>Gunneridae</taxon>
        <taxon>Pentapetalae</taxon>
        <taxon>rosids</taxon>
        <taxon>malvids</taxon>
        <taxon>Malvales</taxon>
        <taxon>Malvaceae</taxon>
        <taxon>Byttnerioideae</taxon>
        <taxon>Herrania</taxon>
    </lineage>
</organism>
<keyword evidence="2" id="KW-0472">Membrane</keyword>
<evidence type="ECO:0000313" key="3">
    <source>
        <dbReference type="Proteomes" id="UP000504621"/>
    </source>
</evidence>
<keyword evidence="3" id="KW-1185">Reference proteome</keyword>